<keyword evidence="3" id="KW-1185">Reference proteome</keyword>
<evidence type="ECO:0000313" key="2">
    <source>
        <dbReference type="EMBL" id="PZC70480.1"/>
    </source>
</evidence>
<evidence type="ECO:0000313" key="3">
    <source>
        <dbReference type="Proteomes" id="UP000249218"/>
    </source>
</evidence>
<evidence type="ECO:0000256" key="1">
    <source>
        <dbReference type="SAM" id="Coils"/>
    </source>
</evidence>
<protein>
    <submittedName>
        <fullName evidence="2">Uncharacterized protein</fullName>
    </submittedName>
</protein>
<proteinExistence type="predicted"/>
<dbReference type="AlphaFoldDB" id="A0A2W1BC40"/>
<gene>
    <name evidence="2" type="primary">HaOG215887</name>
    <name evidence="2" type="ORF">B5X24_HaOG215887</name>
</gene>
<dbReference type="Proteomes" id="UP000249218">
    <property type="component" value="Unassembled WGS sequence"/>
</dbReference>
<keyword evidence="1" id="KW-0175">Coiled coil</keyword>
<dbReference type="EMBL" id="KZ150591">
    <property type="protein sequence ID" value="PZC70480.1"/>
    <property type="molecule type" value="Genomic_DNA"/>
</dbReference>
<name>A0A2W1BC40_HELAM</name>
<reference evidence="2 3" key="1">
    <citation type="journal article" date="2017" name="BMC Biol.">
        <title>Genomic innovations, transcriptional plasticity and gene loss underlying the evolution and divergence of two highly polyphagous and invasive Helicoverpa pest species.</title>
        <authorList>
            <person name="Pearce S.L."/>
            <person name="Clarke D.F."/>
            <person name="East P.D."/>
            <person name="Elfekih S."/>
            <person name="Gordon K.H."/>
            <person name="Jermiin L.S."/>
            <person name="McGaughran A."/>
            <person name="Oakeshott J.G."/>
            <person name="Papanikolaou A."/>
            <person name="Perera O.P."/>
            <person name="Rane R.V."/>
            <person name="Richards S."/>
            <person name="Tay W.T."/>
            <person name="Walsh T.K."/>
            <person name="Anderson A."/>
            <person name="Anderson C.J."/>
            <person name="Asgari S."/>
            <person name="Board P.G."/>
            <person name="Bretschneider A."/>
            <person name="Campbell P.M."/>
            <person name="Chertemps T."/>
            <person name="Christeller J.T."/>
            <person name="Coppin C.W."/>
            <person name="Downes S.J."/>
            <person name="Duan G."/>
            <person name="Farnsworth C.A."/>
            <person name="Good R.T."/>
            <person name="Han L.B."/>
            <person name="Han Y.C."/>
            <person name="Hatje K."/>
            <person name="Horne I."/>
            <person name="Huang Y.P."/>
            <person name="Hughes D.S."/>
            <person name="Jacquin-Joly E."/>
            <person name="James W."/>
            <person name="Jhangiani S."/>
            <person name="Kollmar M."/>
            <person name="Kuwar S.S."/>
            <person name="Li S."/>
            <person name="Liu N.Y."/>
            <person name="Maibeche M.T."/>
            <person name="Miller J.R."/>
            <person name="Montagne N."/>
            <person name="Perry T."/>
            <person name="Qu J."/>
            <person name="Song S.V."/>
            <person name="Sutton G.G."/>
            <person name="Vogel H."/>
            <person name="Walenz B.P."/>
            <person name="Xu W."/>
            <person name="Zhang H.J."/>
            <person name="Zou Z."/>
            <person name="Batterham P."/>
            <person name="Edwards O.R."/>
            <person name="Feyereisen R."/>
            <person name="Gibbs R.A."/>
            <person name="Heckel D.G."/>
            <person name="McGrath A."/>
            <person name="Robin C."/>
            <person name="Scherer S.E."/>
            <person name="Worley K.C."/>
            <person name="Wu Y.D."/>
        </authorList>
    </citation>
    <scope>NUCLEOTIDE SEQUENCE [LARGE SCALE GENOMIC DNA]</scope>
    <source>
        <strain evidence="2">Harm_GR_Male_#8</strain>
        <tissue evidence="2">Whole organism</tissue>
    </source>
</reference>
<sequence length="215" mass="23441">MAVLSADRIKLMMANAQKEIEERKRALLAMKGDKSGVSAAAAAAQQLKVQVQQTSSIAPPSVIKPVLYSKPVGKKAREMMMKGDKSGVSAAAAAAQQLKVQVQQTSSIAPPSVIKPVLYSKPVGNALSQEELEKQRKIAELQARIQRKLAARCDDKPTPPEREHKHHRCLRAFRCMGVSITNFNFVKFSETHKVISPQPGNRTRDLVLGSCACDS</sequence>
<dbReference type="OrthoDB" id="10264544at2759"/>
<accession>A0A2W1BC40</accession>
<organism evidence="2 3">
    <name type="scientific">Helicoverpa armigera</name>
    <name type="common">Cotton bollworm</name>
    <name type="synonym">Heliothis armigera</name>
    <dbReference type="NCBI Taxonomy" id="29058"/>
    <lineage>
        <taxon>Eukaryota</taxon>
        <taxon>Metazoa</taxon>
        <taxon>Ecdysozoa</taxon>
        <taxon>Arthropoda</taxon>
        <taxon>Hexapoda</taxon>
        <taxon>Insecta</taxon>
        <taxon>Pterygota</taxon>
        <taxon>Neoptera</taxon>
        <taxon>Endopterygota</taxon>
        <taxon>Lepidoptera</taxon>
        <taxon>Glossata</taxon>
        <taxon>Ditrysia</taxon>
        <taxon>Noctuoidea</taxon>
        <taxon>Noctuidae</taxon>
        <taxon>Heliothinae</taxon>
        <taxon>Helicoverpa</taxon>
    </lineage>
</organism>
<feature type="coiled-coil region" evidence="1">
    <location>
        <begin position="6"/>
        <end position="33"/>
    </location>
</feature>